<dbReference type="AlphaFoldDB" id="A0A951PSS8"/>
<protein>
    <submittedName>
        <fullName evidence="1">Uncharacterized protein</fullName>
    </submittedName>
</protein>
<reference evidence="1" key="1">
    <citation type="submission" date="2021-05" db="EMBL/GenBank/DDBJ databases">
        <authorList>
            <person name="Pietrasiak N."/>
            <person name="Ward R."/>
            <person name="Stajich J.E."/>
            <person name="Kurbessoian T."/>
        </authorList>
    </citation>
    <scope>NUCLEOTIDE SEQUENCE</scope>
    <source>
        <strain evidence="1">CPER-KK1</strain>
    </source>
</reference>
<reference evidence="1" key="2">
    <citation type="journal article" date="2022" name="Microbiol. Resour. Announc.">
        <title>Metagenome Sequencing to Explore Phylogenomics of Terrestrial Cyanobacteria.</title>
        <authorList>
            <person name="Ward R.D."/>
            <person name="Stajich J.E."/>
            <person name="Johansen J.R."/>
            <person name="Huntemann M."/>
            <person name="Clum A."/>
            <person name="Foster B."/>
            <person name="Foster B."/>
            <person name="Roux S."/>
            <person name="Palaniappan K."/>
            <person name="Varghese N."/>
            <person name="Mukherjee S."/>
            <person name="Reddy T.B.K."/>
            <person name="Daum C."/>
            <person name="Copeland A."/>
            <person name="Chen I.A."/>
            <person name="Ivanova N.N."/>
            <person name="Kyrpides N.C."/>
            <person name="Shapiro N."/>
            <person name="Eloe-Fadrosh E.A."/>
            <person name="Pietrasiak N."/>
        </authorList>
    </citation>
    <scope>NUCLEOTIDE SEQUENCE</scope>
    <source>
        <strain evidence="1">CPER-KK1</strain>
    </source>
</reference>
<dbReference type="EMBL" id="JAHHIF010000084">
    <property type="protein sequence ID" value="MBW4549141.1"/>
    <property type="molecule type" value="Genomic_DNA"/>
</dbReference>
<gene>
    <name evidence="1" type="ORF">KME25_32760</name>
</gene>
<name>A0A951PSS8_9CYAN</name>
<evidence type="ECO:0000313" key="1">
    <source>
        <dbReference type="EMBL" id="MBW4549141.1"/>
    </source>
</evidence>
<accession>A0A951PSS8</accession>
<comment type="caution">
    <text evidence="1">The sequence shown here is derived from an EMBL/GenBank/DDBJ whole genome shotgun (WGS) entry which is preliminary data.</text>
</comment>
<evidence type="ECO:0000313" key="2">
    <source>
        <dbReference type="Proteomes" id="UP000753908"/>
    </source>
</evidence>
<proteinExistence type="predicted"/>
<dbReference type="Proteomes" id="UP000753908">
    <property type="component" value="Unassembled WGS sequence"/>
</dbReference>
<sequence length="194" mass="21476">MAMQCVQPLNEVKEADSETLESTTDFPKPQTVIASPYWGAVEFDSNLLVIRPSSICLNLEDLKCFEVVEHQFHHYGITFKNAIALQPSNPAYPPRTGTTVLMGAPNSGWLEATFSQPVNMFCCYVTSSQRTVLSAYDQEEKLLVRSSITEPNLAGSNSQISPNAELRIESSNILRITVYAFDGQLTLADPSFSF</sequence>
<organism evidence="1 2">
    <name type="scientific">Symplocastrum torsivum CPER-KK1</name>
    <dbReference type="NCBI Taxonomy" id="450513"/>
    <lineage>
        <taxon>Bacteria</taxon>
        <taxon>Bacillati</taxon>
        <taxon>Cyanobacteriota</taxon>
        <taxon>Cyanophyceae</taxon>
        <taxon>Oscillatoriophycideae</taxon>
        <taxon>Oscillatoriales</taxon>
        <taxon>Microcoleaceae</taxon>
        <taxon>Symplocastrum</taxon>
    </lineage>
</organism>